<protein>
    <submittedName>
        <fullName evidence="2">Uncharacterized protein</fullName>
    </submittedName>
</protein>
<evidence type="ECO:0000313" key="2">
    <source>
        <dbReference type="WBParaSite" id="MhA1_Contig2511.frz3.gene1"/>
    </source>
</evidence>
<dbReference type="Proteomes" id="UP000095281">
    <property type="component" value="Unplaced"/>
</dbReference>
<dbReference type="AlphaFoldDB" id="A0A1I8BHB5"/>
<accession>A0A1I8BHB5</accession>
<organism evidence="1 2">
    <name type="scientific">Meloidogyne hapla</name>
    <name type="common">Root-knot nematode worm</name>
    <dbReference type="NCBI Taxonomy" id="6305"/>
    <lineage>
        <taxon>Eukaryota</taxon>
        <taxon>Metazoa</taxon>
        <taxon>Ecdysozoa</taxon>
        <taxon>Nematoda</taxon>
        <taxon>Chromadorea</taxon>
        <taxon>Rhabditida</taxon>
        <taxon>Tylenchina</taxon>
        <taxon>Tylenchomorpha</taxon>
        <taxon>Tylenchoidea</taxon>
        <taxon>Meloidogynidae</taxon>
        <taxon>Meloidogyninae</taxon>
        <taxon>Meloidogyne</taxon>
    </lineage>
</organism>
<evidence type="ECO:0000313" key="1">
    <source>
        <dbReference type="Proteomes" id="UP000095281"/>
    </source>
</evidence>
<sequence length="167" mass="19147">MFTICCFHLPNKRAKQSNKRKQPYSSKYDNGLFSCSNEERRRLLITDQTSVPILSKTSISLKNDFTTNIEDLNKQNTLNKNYINENQIFTPLIHQKRNLTKSDFNINLQQKNNLLNNGEFKRSITSNISEQSPPPPRRLALPGGKTQVLPLTGGNRKRVPALVCLFK</sequence>
<dbReference type="WBParaSite" id="MhA1_Contig2511.frz3.gene1">
    <property type="protein sequence ID" value="MhA1_Contig2511.frz3.gene1"/>
    <property type="gene ID" value="MhA1_Contig2511.frz3.gene1"/>
</dbReference>
<keyword evidence="1" id="KW-1185">Reference proteome</keyword>
<proteinExistence type="predicted"/>
<name>A0A1I8BHB5_MELHA</name>
<reference evidence="2" key="1">
    <citation type="submission" date="2016-11" db="UniProtKB">
        <authorList>
            <consortium name="WormBaseParasite"/>
        </authorList>
    </citation>
    <scope>IDENTIFICATION</scope>
</reference>